<feature type="region of interest" description="Disordered" evidence="2">
    <location>
        <begin position="1"/>
        <end position="42"/>
    </location>
</feature>
<dbReference type="PROSITE" id="PS50222">
    <property type="entry name" value="EF_HAND_2"/>
    <property type="match status" value="1"/>
</dbReference>
<sequence>MPKTRVSCSMNQERHSDQRPSSASEEVETPENNGAQKKITEYERQRMKRIAENSARMEALGLKKMANSFVGSLPKQAKKMVDRKGKRKLVADNDDDDEEYRPSDGEEAVEFSSEEDDKNLVDDDDDEDFSVSSAKRKAKNKIRTPKKKVSPQKPLDDLDYIDDNEALLQAIALSLQDSAGTVASQSSTALPVNSMTNVGKENSHVQEDTGKRKRKKSMNSRVQMTEDELILHFFQFDEAGEGSITLRDLRRVAFAHDFTWSDKEMADMIKCFDGDEDGKLSLDDFRKIAGRCNMIQAL</sequence>
<feature type="compositionally biased region" description="Polar residues" evidence="2">
    <location>
        <begin position="1"/>
        <end position="11"/>
    </location>
</feature>
<feature type="region of interest" description="Disordered" evidence="2">
    <location>
        <begin position="69"/>
        <end position="156"/>
    </location>
</feature>
<dbReference type="Proteomes" id="UP001630127">
    <property type="component" value="Unassembled WGS sequence"/>
</dbReference>
<comment type="caution">
    <text evidence="4">The sequence shown here is derived from an EMBL/GenBank/DDBJ whole genome shotgun (WGS) entry which is preliminary data.</text>
</comment>
<evidence type="ECO:0000256" key="1">
    <source>
        <dbReference type="ARBA" id="ARBA00022837"/>
    </source>
</evidence>
<dbReference type="CDD" id="cd00051">
    <property type="entry name" value="EFh"/>
    <property type="match status" value="1"/>
</dbReference>
<dbReference type="InterPro" id="IPR002048">
    <property type="entry name" value="EF_hand_dom"/>
</dbReference>
<proteinExistence type="predicted"/>
<dbReference type="Pfam" id="PF13499">
    <property type="entry name" value="EF-hand_7"/>
    <property type="match status" value="1"/>
</dbReference>
<dbReference type="SUPFAM" id="SSF47473">
    <property type="entry name" value="EF-hand"/>
    <property type="match status" value="1"/>
</dbReference>
<keyword evidence="1" id="KW-0106">Calcium</keyword>
<dbReference type="PROSITE" id="PS00018">
    <property type="entry name" value="EF_HAND_1"/>
    <property type="match status" value="1"/>
</dbReference>
<dbReference type="Gene3D" id="1.10.238.10">
    <property type="entry name" value="EF-hand"/>
    <property type="match status" value="1"/>
</dbReference>
<feature type="region of interest" description="Disordered" evidence="2">
    <location>
        <begin position="200"/>
        <end position="221"/>
    </location>
</feature>
<dbReference type="InterPro" id="IPR018247">
    <property type="entry name" value="EF_Hand_1_Ca_BS"/>
</dbReference>
<feature type="compositionally biased region" description="Acidic residues" evidence="2">
    <location>
        <begin position="92"/>
        <end position="129"/>
    </location>
</feature>
<feature type="compositionally biased region" description="Basic and acidic residues" evidence="2">
    <location>
        <begin position="201"/>
        <end position="210"/>
    </location>
</feature>
<accession>A0ABD2ZEY8</accession>
<dbReference type="InterPro" id="IPR011992">
    <property type="entry name" value="EF-hand-dom_pair"/>
</dbReference>
<reference evidence="4 5" key="1">
    <citation type="submission" date="2024-11" db="EMBL/GenBank/DDBJ databases">
        <title>A near-complete genome assembly of Cinchona calisaya.</title>
        <authorList>
            <person name="Lian D.C."/>
            <person name="Zhao X.W."/>
            <person name="Wei L."/>
        </authorList>
    </citation>
    <scope>NUCLEOTIDE SEQUENCE [LARGE SCALE GENOMIC DNA]</scope>
    <source>
        <tissue evidence="4">Nenye</tissue>
    </source>
</reference>
<keyword evidence="5" id="KW-1185">Reference proteome</keyword>
<protein>
    <recommendedName>
        <fullName evidence="3">EF-hand domain-containing protein</fullName>
    </recommendedName>
</protein>
<feature type="compositionally biased region" description="Basic residues" evidence="2">
    <location>
        <begin position="134"/>
        <end position="150"/>
    </location>
</feature>
<name>A0ABD2ZEY8_9GENT</name>
<evidence type="ECO:0000259" key="3">
    <source>
        <dbReference type="PROSITE" id="PS50222"/>
    </source>
</evidence>
<dbReference type="AlphaFoldDB" id="A0ABD2ZEY8"/>
<organism evidence="4 5">
    <name type="scientific">Cinchona calisaya</name>
    <dbReference type="NCBI Taxonomy" id="153742"/>
    <lineage>
        <taxon>Eukaryota</taxon>
        <taxon>Viridiplantae</taxon>
        <taxon>Streptophyta</taxon>
        <taxon>Embryophyta</taxon>
        <taxon>Tracheophyta</taxon>
        <taxon>Spermatophyta</taxon>
        <taxon>Magnoliopsida</taxon>
        <taxon>eudicotyledons</taxon>
        <taxon>Gunneridae</taxon>
        <taxon>Pentapetalae</taxon>
        <taxon>asterids</taxon>
        <taxon>lamiids</taxon>
        <taxon>Gentianales</taxon>
        <taxon>Rubiaceae</taxon>
        <taxon>Cinchonoideae</taxon>
        <taxon>Cinchoneae</taxon>
        <taxon>Cinchona</taxon>
    </lineage>
</organism>
<evidence type="ECO:0000313" key="4">
    <source>
        <dbReference type="EMBL" id="KAL3516952.1"/>
    </source>
</evidence>
<evidence type="ECO:0000256" key="2">
    <source>
        <dbReference type="SAM" id="MobiDB-lite"/>
    </source>
</evidence>
<feature type="domain" description="EF-hand" evidence="3">
    <location>
        <begin position="260"/>
        <end position="295"/>
    </location>
</feature>
<dbReference type="EMBL" id="JBJUIK010000010">
    <property type="protein sequence ID" value="KAL3516952.1"/>
    <property type="molecule type" value="Genomic_DNA"/>
</dbReference>
<evidence type="ECO:0000313" key="5">
    <source>
        <dbReference type="Proteomes" id="UP001630127"/>
    </source>
</evidence>
<gene>
    <name evidence="4" type="ORF">ACH5RR_023854</name>
</gene>
<feature type="compositionally biased region" description="Polar residues" evidence="2">
    <location>
        <begin position="19"/>
        <end position="35"/>
    </location>
</feature>